<dbReference type="Pfam" id="PF13855">
    <property type="entry name" value="LRR_8"/>
    <property type="match status" value="4"/>
</dbReference>
<dbReference type="InterPro" id="IPR003591">
    <property type="entry name" value="Leu-rich_rpt_typical-subtyp"/>
</dbReference>
<dbReference type="SUPFAM" id="SSF52058">
    <property type="entry name" value="L domain-like"/>
    <property type="match status" value="1"/>
</dbReference>
<keyword evidence="3" id="KW-0472">Membrane</keyword>
<dbReference type="PANTHER" id="PTHR45712">
    <property type="entry name" value="AGAP008170-PA"/>
    <property type="match status" value="1"/>
</dbReference>
<protein>
    <submittedName>
        <fullName evidence="5">Uncharacterized protein</fullName>
    </submittedName>
</protein>
<dbReference type="Gene3D" id="3.80.10.10">
    <property type="entry name" value="Ribonuclease Inhibitor"/>
    <property type="match status" value="2"/>
</dbReference>
<dbReference type="Proteomes" id="UP000887565">
    <property type="component" value="Unplaced"/>
</dbReference>
<keyword evidence="3" id="KW-1133">Transmembrane helix</keyword>
<feature type="transmembrane region" description="Helical" evidence="3">
    <location>
        <begin position="24"/>
        <end position="42"/>
    </location>
</feature>
<dbReference type="WBParaSite" id="nRc.2.0.1.t21568-RA">
    <property type="protein sequence ID" value="nRc.2.0.1.t21568-RA"/>
    <property type="gene ID" value="nRc.2.0.1.g21568"/>
</dbReference>
<dbReference type="InterPro" id="IPR032675">
    <property type="entry name" value="LRR_dom_sf"/>
</dbReference>
<dbReference type="PANTHER" id="PTHR45712:SF22">
    <property type="entry name" value="INSULIN-LIKE GROWTH FACTOR-BINDING PROTEIN COMPLEX ACID LABILE SUBUNIT"/>
    <property type="match status" value="1"/>
</dbReference>
<dbReference type="SMART" id="SM00369">
    <property type="entry name" value="LRR_TYP"/>
    <property type="match status" value="8"/>
</dbReference>
<keyword evidence="2" id="KW-0677">Repeat</keyword>
<organism evidence="4 5">
    <name type="scientific">Romanomermis culicivorax</name>
    <name type="common">Nematode worm</name>
    <dbReference type="NCBI Taxonomy" id="13658"/>
    <lineage>
        <taxon>Eukaryota</taxon>
        <taxon>Metazoa</taxon>
        <taxon>Ecdysozoa</taxon>
        <taxon>Nematoda</taxon>
        <taxon>Enoplea</taxon>
        <taxon>Dorylaimia</taxon>
        <taxon>Mermithida</taxon>
        <taxon>Mermithoidea</taxon>
        <taxon>Mermithidae</taxon>
        <taxon>Romanomermis</taxon>
    </lineage>
</organism>
<dbReference type="PROSITE" id="PS51450">
    <property type="entry name" value="LRR"/>
    <property type="match status" value="1"/>
</dbReference>
<proteinExistence type="predicted"/>
<accession>A0A915J751</accession>
<dbReference type="AlphaFoldDB" id="A0A915J751"/>
<evidence type="ECO:0000313" key="5">
    <source>
        <dbReference type="WBParaSite" id="nRc.2.0.1.t21568-RA"/>
    </source>
</evidence>
<keyword evidence="1" id="KW-0433">Leucine-rich repeat</keyword>
<evidence type="ECO:0000256" key="3">
    <source>
        <dbReference type="SAM" id="Phobius"/>
    </source>
</evidence>
<evidence type="ECO:0000256" key="2">
    <source>
        <dbReference type="ARBA" id="ARBA00022737"/>
    </source>
</evidence>
<sequence>MVFSNSKNVQDNQIQRTSSGLERTFDVMIAVYFLLIFVLIRVNSNFINIPGCQSLYQFDFSQNLTTIPKCYCDNATRDSDIFVQINCVTSSSIQDLAFALDKVSLFYPRKQVIDVRLDYMIFDHEGLPDDFFLQRNAFPRSMAITNCLVDQSADYPIMLKKNVFRALERNLTSLTIMNCDLRKFPQSIRNLSNLVDLELSRCSIDDINEDDFENLKNLKNIDLSSNNIRYLNRTTVKNWALVTNLNFQDNYLRDESVEVLSNLTNLYELDLSQNFLTSESQDYLRNLKNLQKLDLSSNSISELRKTTFDKLENMQILDISGNRINRTGAQTFSQLNSLKKLFLGGNFIDENMLKNLGLNKALNVIDISYNKLREITNLTFPSMHELMFLDLSNNVELTLKDNYALADFPSLAYLNLSSTNISNFDRDTLKSSAILTTLDLSFTPISQLRPDVFQNSVQLAGLYLAGTQLQALPQNVFQNLRLLEIDLSQNDWTCDSNLTDWLPKWLVENNRNNRMKIVDVAETKCLRPEKFVNETLVRIYDQNFDLPTTTTVTFSSISQFSTSTTTLSIPSTAMSNNASTNETSKTKIRKLFLLSWR</sequence>
<dbReference type="SMART" id="SM00365">
    <property type="entry name" value="LRR_SD22"/>
    <property type="match status" value="5"/>
</dbReference>
<evidence type="ECO:0000256" key="1">
    <source>
        <dbReference type="ARBA" id="ARBA00022614"/>
    </source>
</evidence>
<dbReference type="InterPro" id="IPR001611">
    <property type="entry name" value="Leu-rich_rpt"/>
</dbReference>
<evidence type="ECO:0000313" key="4">
    <source>
        <dbReference type="Proteomes" id="UP000887565"/>
    </source>
</evidence>
<dbReference type="InterPro" id="IPR050333">
    <property type="entry name" value="SLRP"/>
</dbReference>
<reference evidence="5" key="1">
    <citation type="submission" date="2022-11" db="UniProtKB">
        <authorList>
            <consortium name="WormBaseParasite"/>
        </authorList>
    </citation>
    <scope>IDENTIFICATION</scope>
</reference>
<keyword evidence="4" id="KW-1185">Reference proteome</keyword>
<dbReference type="OMA" id="NATEDCY"/>
<name>A0A915J751_ROMCU</name>
<keyword evidence="3" id="KW-0812">Transmembrane</keyword>